<keyword evidence="6 12" id="KW-0441">Lipid A biosynthesis</keyword>
<gene>
    <name evidence="12 14" type="primary">arnE</name>
    <name evidence="14" type="ORF">GTGU_03174</name>
</gene>
<comment type="pathway">
    <text evidence="12">Bacterial outer membrane biogenesis; lipopolysaccharide biosynthesis.</text>
</comment>
<keyword evidence="15" id="KW-1185">Reference proteome</keyword>
<dbReference type="InterPro" id="IPR022883">
    <property type="entry name" value="Flippase_ArnE"/>
</dbReference>
<comment type="subunit">
    <text evidence="12">Heterodimer of ArnE and ArnF.</text>
</comment>
<keyword evidence="4 12" id="KW-0444">Lipid biosynthesis</keyword>
<keyword evidence="7 12" id="KW-0812">Transmembrane</keyword>
<evidence type="ECO:0000256" key="3">
    <source>
        <dbReference type="ARBA" id="ARBA00022475"/>
    </source>
</evidence>
<comment type="similarity">
    <text evidence="12">Belongs to the ArnE family.</text>
</comment>
<dbReference type="Pfam" id="PF00892">
    <property type="entry name" value="EamA"/>
    <property type="match status" value="1"/>
</dbReference>
<evidence type="ECO:0000256" key="4">
    <source>
        <dbReference type="ARBA" id="ARBA00022516"/>
    </source>
</evidence>
<dbReference type="NCBIfam" id="NF011625">
    <property type="entry name" value="PRK15051.1"/>
    <property type="match status" value="1"/>
</dbReference>
<evidence type="ECO:0000256" key="11">
    <source>
        <dbReference type="ARBA" id="ARBA00023136"/>
    </source>
</evidence>
<dbReference type="eggNOG" id="COG2076">
    <property type="taxonomic scope" value="Bacteria"/>
</dbReference>
<dbReference type="Gene3D" id="1.10.3730.20">
    <property type="match status" value="1"/>
</dbReference>
<reference evidence="15" key="1">
    <citation type="submission" date="2014-05" db="EMBL/GenBank/DDBJ databases">
        <title>ATOL: Assembling a taxonomically balanced genome-scale reconstruction of the evolutionary history of the Enterobacteriaceae.</title>
        <authorList>
            <person name="Plunkett G. III"/>
            <person name="Neeno-Eckwall E.C."/>
            <person name="Glasner J.D."/>
            <person name="Perna N.T."/>
        </authorList>
    </citation>
    <scope>NUCLEOTIDE SEQUENCE [LARGE SCALE GENOMIC DNA]</scope>
    <source>
        <strain evidence="15">ATCC 49490</strain>
    </source>
</reference>
<evidence type="ECO:0000256" key="1">
    <source>
        <dbReference type="ARBA" id="ARBA00004651"/>
    </source>
</evidence>
<evidence type="ECO:0000256" key="6">
    <source>
        <dbReference type="ARBA" id="ARBA00022556"/>
    </source>
</evidence>
<evidence type="ECO:0000256" key="7">
    <source>
        <dbReference type="ARBA" id="ARBA00022692"/>
    </source>
</evidence>
<dbReference type="OrthoDB" id="6058674at2"/>
<evidence type="ECO:0000256" key="2">
    <source>
        <dbReference type="ARBA" id="ARBA00022448"/>
    </source>
</evidence>
<keyword evidence="10 12" id="KW-0443">Lipid metabolism</keyword>
<evidence type="ECO:0000256" key="12">
    <source>
        <dbReference type="HAMAP-Rule" id="MF_01869"/>
    </source>
</evidence>
<proteinExistence type="inferred from homology"/>
<dbReference type="EMBL" id="JMTB01000095">
    <property type="protein sequence ID" value="KFC04452.1"/>
    <property type="molecule type" value="Genomic_DNA"/>
</dbReference>
<keyword evidence="9 12" id="KW-1133">Transmembrane helix</keyword>
<evidence type="ECO:0000256" key="9">
    <source>
        <dbReference type="ARBA" id="ARBA00022989"/>
    </source>
</evidence>
<evidence type="ECO:0000313" key="15">
    <source>
        <dbReference type="Proteomes" id="UP000028630"/>
    </source>
</evidence>
<dbReference type="PANTHER" id="PTHR30561">
    <property type="entry name" value="SMR FAMILY PROTON-DEPENDENT DRUG EFFLUX TRANSPORTER SUGE"/>
    <property type="match status" value="1"/>
</dbReference>
<dbReference type="Proteomes" id="UP000028630">
    <property type="component" value="Unassembled WGS sequence"/>
</dbReference>
<dbReference type="InterPro" id="IPR000390">
    <property type="entry name" value="Small_drug/metabolite_transptr"/>
</dbReference>
<dbReference type="SUPFAM" id="SSF103481">
    <property type="entry name" value="Multidrug resistance efflux transporter EmrE"/>
    <property type="match status" value="1"/>
</dbReference>
<keyword evidence="8 12" id="KW-0448">Lipopolysaccharide biosynthesis</keyword>
<name>A0A085A2K7_9ENTR</name>
<comment type="function">
    <text evidence="12">Translocates 4-amino-4-deoxy-L-arabinose-phosphoundecaprenol (alpha-L-Ara4N-phosphoundecaprenol) from the cytoplasmic to the periplasmic side of the inner membrane.</text>
</comment>
<evidence type="ECO:0000256" key="10">
    <source>
        <dbReference type="ARBA" id="ARBA00023098"/>
    </source>
</evidence>
<organism evidence="14 15">
    <name type="scientific">Trabulsiella guamensis ATCC 49490</name>
    <dbReference type="NCBI Taxonomy" id="1005994"/>
    <lineage>
        <taxon>Bacteria</taxon>
        <taxon>Pseudomonadati</taxon>
        <taxon>Pseudomonadota</taxon>
        <taxon>Gammaproteobacteria</taxon>
        <taxon>Enterobacterales</taxon>
        <taxon>Enterobacteriaceae</taxon>
        <taxon>Trabulsiella</taxon>
    </lineage>
</organism>
<evidence type="ECO:0000259" key="13">
    <source>
        <dbReference type="Pfam" id="PF00892"/>
    </source>
</evidence>
<keyword evidence="5 12" id="KW-0997">Cell inner membrane</keyword>
<dbReference type="GO" id="GO:0005886">
    <property type="term" value="C:plasma membrane"/>
    <property type="evidence" value="ECO:0007669"/>
    <property type="project" value="UniProtKB-SubCell"/>
</dbReference>
<dbReference type="FunFam" id="1.10.3730.20:FF:000002">
    <property type="entry name" value="Probable 4-amino-4-deoxy-L-arabinose-phosphoundecaprenol flippase subunit ArnE"/>
    <property type="match status" value="1"/>
</dbReference>
<dbReference type="AlphaFoldDB" id="A0A085A2K7"/>
<feature type="transmembrane region" description="Helical" evidence="12">
    <location>
        <begin position="66"/>
        <end position="86"/>
    </location>
</feature>
<feature type="domain" description="EamA" evidence="13">
    <location>
        <begin position="2"/>
        <end position="108"/>
    </location>
</feature>
<dbReference type="InterPro" id="IPR037185">
    <property type="entry name" value="EmrE-like"/>
</dbReference>
<evidence type="ECO:0000256" key="5">
    <source>
        <dbReference type="ARBA" id="ARBA00022519"/>
    </source>
</evidence>
<evidence type="ECO:0000256" key="8">
    <source>
        <dbReference type="ARBA" id="ARBA00022985"/>
    </source>
</evidence>
<sequence length="112" mass="12329">MTAWICLVLASLLSCLGQLCQKQATRPAKTGARGRHIILWLGLALLMLGGGMLLWLLVLQRVPVSIAYPMLSLNFVWVTLAARLVWREPVTLRHWTGVVLIIVGIVILAGSF</sequence>
<dbReference type="GO" id="GO:0009245">
    <property type="term" value="P:lipid A biosynthetic process"/>
    <property type="evidence" value="ECO:0007669"/>
    <property type="project" value="UniProtKB-UniRule"/>
</dbReference>
<accession>A0A085A2K7</accession>
<comment type="subcellular location">
    <subcellularLocation>
        <location evidence="12">Cell inner membrane</location>
        <topology evidence="12">Multi-pass membrane protein</topology>
    </subcellularLocation>
    <subcellularLocation>
        <location evidence="1">Cell membrane</location>
        <topology evidence="1">Multi-pass membrane protein</topology>
    </subcellularLocation>
</comment>
<keyword evidence="3 12" id="KW-1003">Cell membrane</keyword>
<feature type="transmembrane region" description="Helical" evidence="12">
    <location>
        <begin position="92"/>
        <end position="110"/>
    </location>
</feature>
<dbReference type="UniPathway" id="UPA00030"/>
<keyword evidence="2 12" id="KW-0813">Transport</keyword>
<dbReference type="HAMAP" id="MF_01869">
    <property type="entry name" value="Flippase_ArnE"/>
    <property type="match status" value="1"/>
</dbReference>
<dbReference type="GO" id="GO:0016787">
    <property type="term" value="F:hydrolase activity"/>
    <property type="evidence" value="ECO:0007669"/>
    <property type="project" value="UniProtKB-KW"/>
</dbReference>
<evidence type="ECO:0000313" key="14">
    <source>
        <dbReference type="EMBL" id="KFC04452.1"/>
    </source>
</evidence>
<dbReference type="InterPro" id="IPR000620">
    <property type="entry name" value="EamA_dom"/>
</dbReference>
<keyword evidence="11 12" id="KW-0472">Membrane</keyword>
<protein>
    <recommendedName>
        <fullName evidence="12">Probable 4-amino-4-deoxy-L-arabinose-phosphoundecaprenol flippase subunit ArnE</fullName>
        <shortName evidence="12">L-Ara4N-phosphoundecaprenol flippase subunit ArnE</shortName>
    </recommendedName>
    <alternativeName>
        <fullName evidence="12">Undecaprenyl phosphate-aminoarabinose flippase subunit ArnE</fullName>
    </alternativeName>
</protein>
<comment type="caution">
    <text evidence="14">The sequence shown here is derived from an EMBL/GenBank/DDBJ whole genome shotgun (WGS) entry which is preliminary data.</text>
</comment>
<keyword evidence="14" id="KW-0378">Hydrolase</keyword>
<dbReference type="GO" id="GO:1901505">
    <property type="term" value="F:carbohydrate derivative transmembrane transporter activity"/>
    <property type="evidence" value="ECO:0007669"/>
    <property type="project" value="InterPro"/>
</dbReference>
<dbReference type="PANTHER" id="PTHR30561:SF23">
    <property type="entry name" value="4-AMINO-4-DEOXY-L-ARABINOSE-PHOSPHOUNDECAPRENOL FLIPPASE SUBUNIT ARNE-RELATED"/>
    <property type="match status" value="1"/>
</dbReference>
<dbReference type="RefSeq" id="WP_038158975.1">
    <property type="nucleotide sequence ID" value="NZ_JMTB01000095.1"/>
</dbReference>
<dbReference type="GO" id="GO:0009103">
    <property type="term" value="P:lipopolysaccharide biosynthetic process"/>
    <property type="evidence" value="ECO:0007669"/>
    <property type="project" value="UniProtKB-UniRule"/>
</dbReference>
<feature type="transmembrane region" description="Helical" evidence="12">
    <location>
        <begin position="37"/>
        <end position="59"/>
    </location>
</feature>